<protein>
    <submittedName>
        <fullName evidence="8">Na+/H+ antiporter NhaD</fullName>
    </submittedName>
</protein>
<dbReference type="OrthoDB" id="3177666at2"/>
<sequence>MLRVIKNLFKNEPVTMVSFILAVMSVFLVPFDKQYLDYINFKTLGTLLSLMIIMSGLSGQGFFRKIAKNLLDKVSQLRVLGLVLVLLCFLFSMFITNDVALITFVPFAIEVLCMAGQDGYLIPIIVLQTIAANLGSMLTPIGNPHNLFLYDLAHFHPVAFVKMMLPYTLLAFVILVVMTCLVTGNKKINRSHKEDYKPGYETPLRTIIYLVLFVLSLTVVLRVLPYYLVLGIVIVAVIIFDRKNLLEVDYFLLLTFLFLFIFVGNMKRVDVVNEFLSNIVAGREFETTLITSQFINNVPTTILISGMTTNYKAVCIGADFGGLGTLIASMASLISFKLYGRVKGNRKGKYILTFTVFSIIFLVFLVSEYYILNN</sequence>
<evidence type="ECO:0000256" key="3">
    <source>
        <dbReference type="ARBA" id="ARBA00022692"/>
    </source>
</evidence>
<feature type="transmembrane region" description="Helical" evidence="6">
    <location>
        <begin position="202"/>
        <end position="218"/>
    </location>
</feature>
<organism evidence="8 9">
    <name type="scientific">Eubacterium ruminantium</name>
    <dbReference type="NCBI Taxonomy" id="42322"/>
    <lineage>
        <taxon>Bacteria</taxon>
        <taxon>Bacillati</taxon>
        <taxon>Bacillota</taxon>
        <taxon>Clostridia</taxon>
        <taxon>Eubacteriales</taxon>
        <taxon>Eubacteriaceae</taxon>
        <taxon>Eubacterium</taxon>
    </lineage>
</organism>
<evidence type="ECO:0000313" key="8">
    <source>
        <dbReference type="EMBL" id="SJZ91218.1"/>
    </source>
</evidence>
<feature type="transmembrane region" description="Helical" evidence="6">
    <location>
        <begin position="83"/>
        <end position="108"/>
    </location>
</feature>
<feature type="transmembrane region" description="Helical" evidence="6">
    <location>
        <begin position="14"/>
        <end position="31"/>
    </location>
</feature>
<name>A0A1T4PJZ6_9FIRM</name>
<feature type="transmembrane region" description="Helical" evidence="6">
    <location>
        <begin position="120"/>
        <end position="139"/>
    </location>
</feature>
<feature type="transmembrane region" description="Helical" evidence="6">
    <location>
        <begin position="159"/>
        <end position="182"/>
    </location>
</feature>
<evidence type="ECO:0000256" key="1">
    <source>
        <dbReference type="ARBA" id="ARBA00004141"/>
    </source>
</evidence>
<evidence type="ECO:0000259" key="7">
    <source>
        <dbReference type="Pfam" id="PF03600"/>
    </source>
</evidence>
<dbReference type="PANTHER" id="PTHR43568">
    <property type="entry name" value="P PROTEIN"/>
    <property type="match status" value="1"/>
</dbReference>
<gene>
    <name evidence="8" type="ORF">SAMN02745110_02010</name>
</gene>
<feature type="transmembrane region" description="Helical" evidence="6">
    <location>
        <begin position="351"/>
        <end position="372"/>
    </location>
</feature>
<dbReference type="InterPro" id="IPR051475">
    <property type="entry name" value="Diverse_Ion_Transporter"/>
</dbReference>
<evidence type="ECO:0000256" key="6">
    <source>
        <dbReference type="SAM" id="Phobius"/>
    </source>
</evidence>
<dbReference type="EMBL" id="FUXA01000012">
    <property type="protein sequence ID" value="SJZ91218.1"/>
    <property type="molecule type" value="Genomic_DNA"/>
</dbReference>
<dbReference type="AlphaFoldDB" id="A0A1T4PJZ6"/>
<evidence type="ECO:0000313" key="9">
    <source>
        <dbReference type="Proteomes" id="UP000189857"/>
    </source>
</evidence>
<dbReference type="InterPro" id="IPR004680">
    <property type="entry name" value="Cit_transptr-like_dom"/>
</dbReference>
<evidence type="ECO:0000256" key="5">
    <source>
        <dbReference type="ARBA" id="ARBA00023136"/>
    </source>
</evidence>
<feature type="transmembrane region" description="Helical" evidence="6">
    <location>
        <begin position="320"/>
        <end position="339"/>
    </location>
</feature>
<keyword evidence="3 6" id="KW-0812">Transmembrane</keyword>
<feature type="domain" description="Citrate transporter-like" evidence="7">
    <location>
        <begin position="14"/>
        <end position="305"/>
    </location>
</feature>
<evidence type="ECO:0000256" key="4">
    <source>
        <dbReference type="ARBA" id="ARBA00022989"/>
    </source>
</evidence>
<feature type="transmembrane region" description="Helical" evidence="6">
    <location>
        <begin position="43"/>
        <end position="63"/>
    </location>
</feature>
<reference evidence="8 9" key="1">
    <citation type="submission" date="2017-02" db="EMBL/GenBank/DDBJ databases">
        <authorList>
            <person name="Peterson S.W."/>
        </authorList>
    </citation>
    <scope>NUCLEOTIDE SEQUENCE [LARGE SCALE GENOMIC DNA]</scope>
    <source>
        <strain evidence="8 9">ATCC 17233</strain>
    </source>
</reference>
<evidence type="ECO:0000256" key="2">
    <source>
        <dbReference type="ARBA" id="ARBA00022448"/>
    </source>
</evidence>
<feature type="transmembrane region" description="Helical" evidence="6">
    <location>
        <begin position="248"/>
        <end position="266"/>
    </location>
</feature>
<proteinExistence type="predicted"/>
<keyword evidence="5 6" id="KW-0472">Membrane</keyword>
<comment type="subcellular location">
    <subcellularLocation>
        <location evidence="1">Membrane</location>
        <topology evidence="1">Multi-pass membrane protein</topology>
    </subcellularLocation>
</comment>
<dbReference type="Proteomes" id="UP000189857">
    <property type="component" value="Unassembled WGS sequence"/>
</dbReference>
<accession>A0A1T4PJZ6</accession>
<dbReference type="RefSeq" id="WP_078787818.1">
    <property type="nucleotide sequence ID" value="NZ_FMTO01000011.1"/>
</dbReference>
<keyword evidence="2" id="KW-0813">Transport</keyword>
<dbReference type="GO" id="GO:0016020">
    <property type="term" value="C:membrane"/>
    <property type="evidence" value="ECO:0007669"/>
    <property type="project" value="UniProtKB-SubCell"/>
</dbReference>
<dbReference type="Pfam" id="PF03600">
    <property type="entry name" value="CitMHS"/>
    <property type="match status" value="1"/>
</dbReference>
<dbReference type="PANTHER" id="PTHR43568:SF1">
    <property type="entry name" value="P PROTEIN"/>
    <property type="match status" value="1"/>
</dbReference>
<dbReference type="GO" id="GO:0055085">
    <property type="term" value="P:transmembrane transport"/>
    <property type="evidence" value="ECO:0007669"/>
    <property type="project" value="InterPro"/>
</dbReference>
<keyword evidence="4 6" id="KW-1133">Transmembrane helix</keyword>
<keyword evidence="9" id="KW-1185">Reference proteome</keyword>